<name>A0AAE1V4Y0_9SOLA</name>
<comment type="caution">
    <text evidence="1">The sequence shown here is derived from an EMBL/GenBank/DDBJ whole genome shotgun (WGS) entry which is preliminary data.</text>
</comment>
<protein>
    <submittedName>
        <fullName evidence="1">Uncharacterized protein</fullName>
    </submittedName>
</protein>
<dbReference type="AlphaFoldDB" id="A0AAE1V4Y0"/>
<dbReference type="EMBL" id="JAVYJV010000013">
    <property type="protein sequence ID" value="KAK4356573.1"/>
    <property type="molecule type" value="Genomic_DNA"/>
</dbReference>
<reference evidence="1" key="1">
    <citation type="submission" date="2023-12" db="EMBL/GenBank/DDBJ databases">
        <title>Genome assembly of Anisodus tanguticus.</title>
        <authorList>
            <person name="Wang Y.-J."/>
        </authorList>
    </citation>
    <scope>NUCLEOTIDE SEQUENCE</scope>
    <source>
        <strain evidence="1">KB-2021</strain>
        <tissue evidence="1">Leaf</tissue>
    </source>
</reference>
<evidence type="ECO:0000313" key="2">
    <source>
        <dbReference type="Proteomes" id="UP001291623"/>
    </source>
</evidence>
<gene>
    <name evidence="1" type="ORF">RND71_025544</name>
</gene>
<sequence length="293" mass="33278">MDSMEHMCPDFDDGKPLENNIVEANEKSTNDYEMLDQILLMYGINVTNLQWDDSIEDELPELEDDELSENIVRYMFDKYPLENGNVLPNTIVVLSAGIAYNTVEMEAVATRTTEVIGLAIKEMMETEIIPTVKEVYSGKMSQDTAILLVTWVYWVVTYIVRVQQLKVLHWSFELVRNELAYFGYVCVLMDTGQGTSMLFTRYLYVGATRGDILKLIVDKQDMDGVEESFTSLLSMIHDEILELMNLEGCRKVADVSVETNADNCPLRNGLDVFKYAIIDYSLAALSYGVQVSL</sequence>
<accession>A0AAE1V4Y0</accession>
<evidence type="ECO:0000313" key="1">
    <source>
        <dbReference type="EMBL" id="KAK4356573.1"/>
    </source>
</evidence>
<proteinExistence type="predicted"/>
<keyword evidence="2" id="KW-1185">Reference proteome</keyword>
<organism evidence="1 2">
    <name type="scientific">Anisodus tanguticus</name>
    <dbReference type="NCBI Taxonomy" id="243964"/>
    <lineage>
        <taxon>Eukaryota</taxon>
        <taxon>Viridiplantae</taxon>
        <taxon>Streptophyta</taxon>
        <taxon>Embryophyta</taxon>
        <taxon>Tracheophyta</taxon>
        <taxon>Spermatophyta</taxon>
        <taxon>Magnoliopsida</taxon>
        <taxon>eudicotyledons</taxon>
        <taxon>Gunneridae</taxon>
        <taxon>Pentapetalae</taxon>
        <taxon>asterids</taxon>
        <taxon>lamiids</taxon>
        <taxon>Solanales</taxon>
        <taxon>Solanaceae</taxon>
        <taxon>Solanoideae</taxon>
        <taxon>Hyoscyameae</taxon>
        <taxon>Anisodus</taxon>
    </lineage>
</organism>
<dbReference type="Proteomes" id="UP001291623">
    <property type="component" value="Unassembled WGS sequence"/>
</dbReference>